<dbReference type="InParanoid" id="D8QDP7"/>
<protein>
    <recommendedName>
        <fullName evidence="1">GST N-terminal domain-containing protein</fullName>
    </recommendedName>
</protein>
<gene>
    <name evidence="2" type="ORF">SCHCODRAFT_59314</name>
</gene>
<dbReference type="OMA" id="PWRFTEK"/>
<sequence>MKKSPPPNPIIFYDIPSDKVGCWSPNTWKIRYALNYKGLPFRTEWVEYPDIEAKCKEIGAEPTGTRDDKPLYTFPVIQDPNTGRVVSDGPKIARYLDDAYPDTPKLFPPGTEEKQDAVFAELIQKGGPALRPLVIPPVVNILNGVSKPYFRTTREKMFGGKLEELVPQGEDRKAALEHMREAFEAFAKRLDEGGPFILGDKPNFADFIVGGFLQWFRVTLGEDSDLWQAVSVWGNGRLLKYLEDLRPYEGNPRA</sequence>
<dbReference type="Pfam" id="PF22041">
    <property type="entry name" value="GST_C_7"/>
    <property type="match status" value="1"/>
</dbReference>
<dbReference type="Pfam" id="PF13409">
    <property type="entry name" value="GST_N_2"/>
    <property type="match status" value="1"/>
</dbReference>
<dbReference type="SUPFAM" id="SSF52833">
    <property type="entry name" value="Thioredoxin-like"/>
    <property type="match status" value="1"/>
</dbReference>
<keyword evidence="3" id="KW-1185">Reference proteome</keyword>
<dbReference type="InterPro" id="IPR036249">
    <property type="entry name" value="Thioredoxin-like_sf"/>
</dbReference>
<dbReference type="Proteomes" id="UP000007431">
    <property type="component" value="Unassembled WGS sequence"/>
</dbReference>
<dbReference type="PROSITE" id="PS50404">
    <property type="entry name" value="GST_NTER"/>
    <property type="match status" value="1"/>
</dbReference>
<evidence type="ECO:0000259" key="1">
    <source>
        <dbReference type="PROSITE" id="PS50404"/>
    </source>
</evidence>
<dbReference type="Gene3D" id="3.40.30.10">
    <property type="entry name" value="Glutaredoxin"/>
    <property type="match status" value="1"/>
</dbReference>
<evidence type="ECO:0000313" key="2">
    <source>
        <dbReference type="EMBL" id="EFI93721.1"/>
    </source>
</evidence>
<dbReference type="SUPFAM" id="SSF47616">
    <property type="entry name" value="GST C-terminal domain-like"/>
    <property type="match status" value="1"/>
</dbReference>
<proteinExistence type="predicted"/>
<dbReference type="InterPro" id="IPR036282">
    <property type="entry name" value="Glutathione-S-Trfase_C_sf"/>
</dbReference>
<organism evidence="3">
    <name type="scientific">Schizophyllum commune (strain H4-8 / FGSC 9210)</name>
    <name type="common">Split gill fungus</name>
    <dbReference type="NCBI Taxonomy" id="578458"/>
    <lineage>
        <taxon>Eukaryota</taxon>
        <taxon>Fungi</taxon>
        <taxon>Dikarya</taxon>
        <taxon>Basidiomycota</taxon>
        <taxon>Agaricomycotina</taxon>
        <taxon>Agaricomycetes</taxon>
        <taxon>Agaricomycetidae</taxon>
        <taxon>Agaricales</taxon>
        <taxon>Schizophyllaceae</taxon>
        <taxon>Schizophyllum</taxon>
    </lineage>
</organism>
<name>D8QDP7_SCHCM</name>
<dbReference type="InterPro" id="IPR054416">
    <property type="entry name" value="GST_UstS-like_C"/>
</dbReference>
<dbReference type="eggNOG" id="ENOG502QQN3">
    <property type="taxonomic scope" value="Eukaryota"/>
</dbReference>
<dbReference type="HOGENOM" id="CLU_011226_4_0_1"/>
<dbReference type="OrthoDB" id="4951845at2759"/>
<accession>D8QDP7</accession>
<dbReference type="GeneID" id="9590952"/>
<dbReference type="Gene3D" id="1.20.1050.10">
    <property type="match status" value="1"/>
</dbReference>
<dbReference type="EMBL" id="GL377310">
    <property type="protein sequence ID" value="EFI93721.1"/>
    <property type="molecule type" value="Genomic_DNA"/>
</dbReference>
<dbReference type="InterPro" id="IPR004045">
    <property type="entry name" value="Glutathione_S-Trfase_N"/>
</dbReference>
<dbReference type="VEuPathDB" id="FungiDB:SCHCODRAFT_02637258"/>
<dbReference type="KEGG" id="scm:SCHCO_02637258"/>
<dbReference type="AlphaFoldDB" id="D8QDP7"/>
<reference evidence="2 3" key="1">
    <citation type="journal article" date="2010" name="Nat. Biotechnol.">
        <title>Genome sequence of the model mushroom Schizophyllum commune.</title>
        <authorList>
            <person name="Ohm R.A."/>
            <person name="de Jong J.F."/>
            <person name="Lugones L.G."/>
            <person name="Aerts A."/>
            <person name="Kothe E."/>
            <person name="Stajich J.E."/>
            <person name="de Vries R.P."/>
            <person name="Record E."/>
            <person name="Levasseur A."/>
            <person name="Baker S.E."/>
            <person name="Bartholomew K.A."/>
            <person name="Coutinho P.M."/>
            <person name="Erdmann S."/>
            <person name="Fowler T.J."/>
            <person name="Gathman A.C."/>
            <person name="Lombard V."/>
            <person name="Henrissat B."/>
            <person name="Knabe N."/>
            <person name="Kuees U."/>
            <person name="Lilly W.W."/>
            <person name="Lindquist E."/>
            <person name="Lucas S."/>
            <person name="Magnuson J.K."/>
            <person name="Piumi F."/>
            <person name="Raudaskoski M."/>
            <person name="Salamov A."/>
            <person name="Schmutz J."/>
            <person name="Schwarze F.W.M.R."/>
            <person name="vanKuyk P.A."/>
            <person name="Horton J.S."/>
            <person name="Grigoriev I.V."/>
            <person name="Woesten H.A.B."/>
        </authorList>
    </citation>
    <scope>NUCLEOTIDE SEQUENCE [LARGE SCALE GENOMIC DNA]</scope>
    <source>
        <strain evidence="3">H4-8 / FGSC 9210</strain>
    </source>
</reference>
<feature type="domain" description="GST N-terminal" evidence="1">
    <location>
        <begin position="14"/>
        <end position="104"/>
    </location>
</feature>
<evidence type="ECO:0000313" key="3">
    <source>
        <dbReference type="Proteomes" id="UP000007431"/>
    </source>
</evidence>